<comment type="caution">
    <text evidence="2">The sequence shown here is derived from an EMBL/GenBank/DDBJ whole genome shotgun (WGS) entry which is preliminary data.</text>
</comment>
<protein>
    <submittedName>
        <fullName evidence="2">Uncharacterized protein</fullName>
    </submittedName>
</protein>
<evidence type="ECO:0000313" key="3">
    <source>
        <dbReference type="Proteomes" id="UP000230002"/>
    </source>
</evidence>
<reference evidence="2 3" key="1">
    <citation type="journal article" date="2015" name="Sci. Rep.">
        <title>Chromosome-level genome map provides insights into diverse defense mechanisms in the medicinal fungus Ganoderma sinense.</title>
        <authorList>
            <person name="Zhu Y."/>
            <person name="Xu J."/>
            <person name="Sun C."/>
            <person name="Zhou S."/>
            <person name="Xu H."/>
            <person name="Nelson D.R."/>
            <person name="Qian J."/>
            <person name="Song J."/>
            <person name="Luo H."/>
            <person name="Xiang L."/>
            <person name="Li Y."/>
            <person name="Xu Z."/>
            <person name="Ji A."/>
            <person name="Wang L."/>
            <person name="Lu S."/>
            <person name="Hayward A."/>
            <person name="Sun W."/>
            <person name="Li X."/>
            <person name="Schwartz D.C."/>
            <person name="Wang Y."/>
            <person name="Chen S."/>
        </authorList>
    </citation>
    <scope>NUCLEOTIDE SEQUENCE [LARGE SCALE GENOMIC DNA]</scope>
    <source>
        <strain evidence="2 3">ZZ0214-1</strain>
    </source>
</reference>
<evidence type="ECO:0000313" key="2">
    <source>
        <dbReference type="EMBL" id="PIL25791.1"/>
    </source>
</evidence>
<keyword evidence="3" id="KW-1185">Reference proteome</keyword>
<feature type="region of interest" description="Disordered" evidence="1">
    <location>
        <begin position="85"/>
        <end position="112"/>
    </location>
</feature>
<dbReference type="EMBL" id="AYKW01000045">
    <property type="protein sequence ID" value="PIL25791.1"/>
    <property type="molecule type" value="Genomic_DNA"/>
</dbReference>
<accession>A0A2G8RWA3</accession>
<sequence length="112" mass="12805">MPTYELLHLNAVRAGHFVASVCRWVGSSWAMLRVFACASETQRVCSWGASMWARRMSMWRNGPQDTVRLRSAWSLMDQFTGSQQRSLTVSSVRPGRAARGRRRLSSRDVTRK</sequence>
<dbReference type="Proteomes" id="UP000230002">
    <property type="component" value="Unassembled WGS sequence"/>
</dbReference>
<proteinExistence type="predicted"/>
<gene>
    <name evidence="2" type="ORF">GSI_11541</name>
</gene>
<organism evidence="2 3">
    <name type="scientific">Ganoderma sinense ZZ0214-1</name>
    <dbReference type="NCBI Taxonomy" id="1077348"/>
    <lineage>
        <taxon>Eukaryota</taxon>
        <taxon>Fungi</taxon>
        <taxon>Dikarya</taxon>
        <taxon>Basidiomycota</taxon>
        <taxon>Agaricomycotina</taxon>
        <taxon>Agaricomycetes</taxon>
        <taxon>Polyporales</taxon>
        <taxon>Polyporaceae</taxon>
        <taxon>Ganoderma</taxon>
    </lineage>
</organism>
<name>A0A2G8RWA3_9APHY</name>
<evidence type="ECO:0000256" key="1">
    <source>
        <dbReference type="SAM" id="MobiDB-lite"/>
    </source>
</evidence>
<dbReference type="AlphaFoldDB" id="A0A2G8RWA3"/>